<dbReference type="Gene3D" id="3.90.1530.30">
    <property type="match status" value="1"/>
</dbReference>
<evidence type="ECO:0000256" key="1">
    <source>
        <dbReference type="ARBA" id="ARBA00006295"/>
    </source>
</evidence>
<gene>
    <name evidence="4" type="primary">spo0J</name>
    <name evidence="4" type="ORF">HMPREF7215_1628</name>
</gene>
<dbReference type="EMBL" id="ADFP01000049">
    <property type="protein sequence ID" value="EFB91160.1"/>
    <property type="molecule type" value="Genomic_DNA"/>
</dbReference>
<dbReference type="SUPFAM" id="SSF109709">
    <property type="entry name" value="KorB DNA-binding domain-like"/>
    <property type="match status" value="1"/>
</dbReference>
<dbReference type="NCBIfam" id="TIGR00180">
    <property type="entry name" value="parB_part"/>
    <property type="match status" value="1"/>
</dbReference>
<dbReference type="PANTHER" id="PTHR33375:SF1">
    <property type="entry name" value="CHROMOSOME-PARTITIONING PROTEIN PARB-RELATED"/>
    <property type="match status" value="1"/>
</dbReference>
<dbReference type="InterPro" id="IPR050336">
    <property type="entry name" value="Chromosome_partition/occlusion"/>
</dbReference>
<dbReference type="Proteomes" id="UP000006462">
    <property type="component" value="Unassembled WGS sequence"/>
</dbReference>
<evidence type="ECO:0000313" key="4">
    <source>
        <dbReference type="EMBL" id="EFB91160.1"/>
    </source>
</evidence>
<accession>A0ABP2HV07</accession>
<dbReference type="InterPro" id="IPR004437">
    <property type="entry name" value="ParB/RepB/Spo0J"/>
</dbReference>
<dbReference type="PANTHER" id="PTHR33375">
    <property type="entry name" value="CHROMOSOME-PARTITIONING PROTEIN PARB-RELATED"/>
    <property type="match status" value="1"/>
</dbReference>
<dbReference type="InterPro" id="IPR001387">
    <property type="entry name" value="Cro/C1-type_HTH"/>
</dbReference>
<dbReference type="CDD" id="cd00093">
    <property type="entry name" value="HTH_XRE"/>
    <property type="match status" value="1"/>
</dbReference>
<evidence type="ECO:0000313" key="5">
    <source>
        <dbReference type="Proteomes" id="UP000006462"/>
    </source>
</evidence>
<dbReference type="Pfam" id="PF02195">
    <property type="entry name" value="ParB_N"/>
    <property type="match status" value="1"/>
</dbReference>
<dbReference type="SUPFAM" id="SSF110849">
    <property type="entry name" value="ParB/Sulfiredoxin"/>
    <property type="match status" value="1"/>
</dbReference>
<comment type="similarity">
    <text evidence="1">Belongs to the ParB family.</text>
</comment>
<dbReference type="CDD" id="cd16393">
    <property type="entry name" value="SPO0J_N"/>
    <property type="match status" value="1"/>
</dbReference>
<evidence type="ECO:0000259" key="3">
    <source>
        <dbReference type="PROSITE" id="PS50943"/>
    </source>
</evidence>
<organism evidence="4 5">
    <name type="scientific">Pyramidobacter piscolens W5455</name>
    <dbReference type="NCBI Taxonomy" id="352165"/>
    <lineage>
        <taxon>Bacteria</taxon>
        <taxon>Thermotogati</taxon>
        <taxon>Synergistota</taxon>
        <taxon>Synergistia</taxon>
        <taxon>Synergistales</taxon>
        <taxon>Dethiosulfovibrionaceae</taxon>
        <taxon>Pyramidobacter</taxon>
    </lineage>
</organism>
<dbReference type="InterPro" id="IPR041468">
    <property type="entry name" value="HTH_ParB/Spo0J"/>
</dbReference>
<dbReference type="PROSITE" id="PS50943">
    <property type="entry name" value="HTH_CROC1"/>
    <property type="match status" value="1"/>
</dbReference>
<dbReference type="Pfam" id="PF17762">
    <property type="entry name" value="HTH_ParB"/>
    <property type="match status" value="1"/>
</dbReference>
<dbReference type="GeneID" id="90987518"/>
<keyword evidence="5" id="KW-1185">Reference proteome</keyword>
<proteinExistence type="inferred from homology"/>
<dbReference type="RefSeq" id="WP_009164402.1">
    <property type="nucleotide sequence ID" value="NZ_ADFP01000049.1"/>
</dbReference>
<comment type="caution">
    <text evidence="4">The sequence shown here is derived from an EMBL/GenBank/DDBJ whole genome shotgun (WGS) entry which is preliminary data.</text>
</comment>
<feature type="domain" description="HTH cro/C1-type" evidence="3">
    <location>
        <begin position="155"/>
        <end position="182"/>
    </location>
</feature>
<keyword evidence="2" id="KW-0159">Chromosome partition</keyword>
<dbReference type="InterPro" id="IPR036086">
    <property type="entry name" value="ParB/Sulfiredoxin_sf"/>
</dbReference>
<sequence>MAVNRKNTAAAQTAKKSAASAKSIIQSGRGLGALLAKQNVSRVPQNSEMAPLADIEPNPHQPRKLFDSATLHELAASIKVHGLLQPLIVTPAPAKSAKKYRIVAGERRFHACELAGLAEVPVRIVRGDEQLLSEIALVENLQREDLTVLEAANALKALMEKHQLTQNQLAERIGWSRSVVANKLRILSLPQCALDQIAAGNLSEGHAKALLSLKEPQKFLEELVEDCVTHHWSVHNLQKRIDSLNSRRVTVLYKAPQLDPWRPKGALRVARRLGLSFSVFGNERENRVVINGMRRGQVERLFALLDREADFMGGEPDSK</sequence>
<dbReference type="SMART" id="SM00470">
    <property type="entry name" value="ParB"/>
    <property type="match status" value="1"/>
</dbReference>
<evidence type="ECO:0000256" key="2">
    <source>
        <dbReference type="ARBA" id="ARBA00022829"/>
    </source>
</evidence>
<dbReference type="Gene3D" id="1.10.10.2830">
    <property type="match status" value="1"/>
</dbReference>
<dbReference type="InterPro" id="IPR003115">
    <property type="entry name" value="ParB_N"/>
</dbReference>
<reference evidence="4 5" key="1">
    <citation type="submission" date="2009-12" db="EMBL/GenBank/DDBJ databases">
        <authorList>
            <person name="Shrivastava S."/>
            <person name="Madupu R."/>
            <person name="Durkin A.S."/>
            <person name="Torralba M."/>
            <person name="Methe B."/>
            <person name="Sutton G.G."/>
            <person name="Strausberg R.L."/>
            <person name="Nelson K.E."/>
        </authorList>
    </citation>
    <scope>NUCLEOTIDE SEQUENCE [LARGE SCALE GENOMIC DNA]</scope>
    <source>
        <strain evidence="4 5">W5455</strain>
    </source>
</reference>
<name>A0ABP2HV07_9BACT</name>
<protein>
    <submittedName>
        <fullName evidence="4">Stage 0 sporulation protein J</fullName>
    </submittedName>
</protein>